<protein>
    <recommendedName>
        <fullName evidence="3">MULE transposase domain-containing protein</fullName>
    </recommendedName>
</protein>
<dbReference type="EMBL" id="KN554987">
    <property type="protein sequence ID" value="KHJ88927.1"/>
    <property type="molecule type" value="Genomic_DNA"/>
</dbReference>
<name>A0A0B1SZI3_OESDE</name>
<evidence type="ECO:0000313" key="2">
    <source>
        <dbReference type="Proteomes" id="UP000053660"/>
    </source>
</evidence>
<accession>A0A0B1SZI3</accession>
<evidence type="ECO:0008006" key="3">
    <source>
        <dbReference type="Google" id="ProtNLM"/>
    </source>
</evidence>
<sequence length="153" mass="17448">MTLKTFCPAMGIIEGGKQVCSGVIEIPIVLAVTAKRTEKEYINILSHIKEQIENYEGETVLKKVVLDSEKASIGAASLSKGWDRRRDELALVEYTPRLRKRFRVLSAHSFPPGHAAYERCHEFLRAEKSDRWEEEYVVPLRDKVPHAEAPKFP</sequence>
<evidence type="ECO:0000313" key="1">
    <source>
        <dbReference type="EMBL" id="KHJ88927.1"/>
    </source>
</evidence>
<gene>
    <name evidence="1" type="ORF">OESDEN_11268</name>
</gene>
<dbReference type="Proteomes" id="UP000053660">
    <property type="component" value="Unassembled WGS sequence"/>
</dbReference>
<proteinExistence type="predicted"/>
<dbReference type="AlphaFoldDB" id="A0A0B1SZI3"/>
<keyword evidence="2" id="KW-1185">Reference proteome</keyword>
<reference evidence="1 2" key="1">
    <citation type="submission" date="2014-03" db="EMBL/GenBank/DDBJ databases">
        <title>Draft genome of the hookworm Oesophagostomum dentatum.</title>
        <authorList>
            <person name="Mitreva M."/>
        </authorList>
    </citation>
    <scope>NUCLEOTIDE SEQUENCE [LARGE SCALE GENOMIC DNA]</scope>
    <source>
        <strain evidence="1 2">OD-Hann</strain>
    </source>
</reference>
<organism evidence="1 2">
    <name type="scientific">Oesophagostomum dentatum</name>
    <name type="common">Nodular worm</name>
    <dbReference type="NCBI Taxonomy" id="61180"/>
    <lineage>
        <taxon>Eukaryota</taxon>
        <taxon>Metazoa</taxon>
        <taxon>Ecdysozoa</taxon>
        <taxon>Nematoda</taxon>
        <taxon>Chromadorea</taxon>
        <taxon>Rhabditida</taxon>
        <taxon>Rhabditina</taxon>
        <taxon>Rhabditomorpha</taxon>
        <taxon>Strongyloidea</taxon>
        <taxon>Strongylidae</taxon>
        <taxon>Oesophagostomum</taxon>
    </lineage>
</organism>